<dbReference type="OrthoDB" id="9790035at2"/>
<dbReference type="Gene3D" id="3.50.50.60">
    <property type="entry name" value="FAD/NAD(P)-binding domain"/>
    <property type="match status" value="1"/>
</dbReference>
<proteinExistence type="predicted"/>
<dbReference type="SUPFAM" id="SSF51905">
    <property type="entry name" value="FAD/NAD(P)-binding domain"/>
    <property type="match status" value="1"/>
</dbReference>
<gene>
    <name evidence="1" type="ORF">DWE98_04880</name>
</gene>
<dbReference type="PANTHER" id="PTHR43422:SF3">
    <property type="entry name" value="THIAMINE THIAZOLE SYNTHASE"/>
    <property type="match status" value="1"/>
</dbReference>
<comment type="caution">
    <text evidence="1">The sequence shown here is derived from an EMBL/GenBank/DDBJ whole genome shotgun (WGS) entry which is preliminary data.</text>
</comment>
<dbReference type="Proteomes" id="UP000255207">
    <property type="component" value="Unassembled WGS sequence"/>
</dbReference>
<sequence length="461" mass="49588">MTVIGRQAVVIGAGIAGLSAAAAVSEFFETVHLLEQDKVQSEALPRPGVPQGQHPHVLMSGGFQALSSLLPGLGAELRAAGAIPLEIGRDLRWEVPGLGVFPKRDLGIFSFSLTRPLLEQVIARRVLALPNIISVNEISAVDIVLSADGARVARVEYQQSGHGTVSVPADLVIDATGRAGPIERCLQRHGKPLPPRSRIEVDTRYSTGIFALSSPQDFVASVTFPAAPESSRGGYLLQIGDNLWQALLTGRGEEQPPADHDTFLGFARALATPTIAATLEGAELVGGIRRFAFRESVWRHFGQSASGRLPAGLLPIGDSLCRFNPVYGQGMSAAAIEAALLKATLARHLGQDDPLPRVGKSFLAQAHDLIAIPWSSSTLTDLVYPQTIAERPADLDERLRERREALANAFTNAEAHRDFFRRQQMLFALDGFIAADVNRNTTAPHDSARVTARNDHLLGQY</sequence>
<keyword evidence="2" id="KW-1185">Reference proteome</keyword>
<dbReference type="RefSeq" id="WP_114828068.1">
    <property type="nucleotide sequence ID" value="NZ_QQTO01000037.1"/>
</dbReference>
<organism evidence="1 2">
    <name type="scientific">Bosea caraganae</name>
    <dbReference type="NCBI Taxonomy" id="2763117"/>
    <lineage>
        <taxon>Bacteria</taxon>
        <taxon>Pseudomonadati</taxon>
        <taxon>Pseudomonadota</taxon>
        <taxon>Alphaproteobacteria</taxon>
        <taxon>Hyphomicrobiales</taxon>
        <taxon>Boseaceae</taxon>
        <taxon>Bosea</taxon>
    </lineage>
</organism>
<evidence type="ECO:0000313" key="1">
    <source>
        <dbReference type="EMBL" id="RDJ27943.1"/>
    </source>
</evidence>
<protein>
    <recommendedName>
        <fullName evidence="3">FAD-dependent oxidoreductase</fullName>
    </recommendedName>
</protein>
<dbReference type="InterPro" id="IPR036188">
    <property type="entry name" value="FAD/NAD-bd_sf"/>
</dbReference>
<dbReference type="AlphaFoldDB" id="A0A370L9G9"/>
<dbReference type="EMBL" id="QQTP01000002">
    <property type="protein sequence ID" value="RDJ27943.1"/>
    <property type="molecule type" value="Genomic_DNA"/>
</dbReference>
<reference evidence="2" key="1">
    <citation type="submission" date="2018-07" db="EMBL/GenBank/DDBJ databases">
        <authorList>
            <person name="Safronova V.I."/>
            <person name="Chirak E.R."/>
            <person name="Sazanova A.L."/>
        </authorList>
    </citation>
    <scope>NUCLEOTIDE SEQUENCE [LARGE SCALE GENOMIC DNA]</scope>
    <source>
        <strain evidence="2">RCAM04685</strain>
    </source>
</reference>
<name>A0A370L9G9_9HYPH</name>
<evidence type="ECO:0000313" key="2">
    <source>
        <dbReference type="Proteomes" id="UP000255207"/>
    </source>
</evidence>
<dbReference type="PANTHER" id="PTHR43422">
    <property type="entry name" value="THIAMINE THIAZOLE SYNTHASE"/>
    <property type="match status" value="1"/>
</dbReference>
<accession>A0A370L9G9</accession>
<evidence type="ECO:0008006" key="3">
    <source>
        <dbReference type="Google" id="ProtNLM"/>
    </source>
</evidence>